<dbReference type="AlphaFoldDB" id="K0YRF7"/>
<organism evidence="3 4">
    <name type="scientific">Winkia neuii BV029A5</name>
    <dbReference type="NCBI Taxonomy" id="888439"/>
    <lineage>
        <taxon>Bacteria</taxon>
        <taxon>Bacillati</taxon>
        <taxon>Actinomycetota</taxon>
        <taxon>Actinomycetes</taxon>
        <taxon>Actinomycetales</taxon>
        <taxon>Actinomycetaceae</taxon>
        <taxon>Winkia</taxon>
    </lineage>
</organism>
<dbReference type="HOGENOM" id="CLU_005379_4_1_11"/>
<name>K0YRF7_9ACTO</name>
<dbReference type="GO" id="GO:0016887">
    <property type="term" value="F:ATP hydrolysis activity"/>
    <property type="evidence" value="ECO:0007669"/>
    <property type="project" value="InterPro"/>
</dbReference>
<feature type="domain" description="Bacterial type II secretion system protein E" evidence="2">
    <location>
        <begin position="65"/>
        <end position="334"/>
    </location>
</feature>
<dbReference type="Gene3D" id="3.40.50.300">
    <property type="entry name" value="P-loop containing nucleotide triphosphate hydrolases"/>
    <property type="match status" value="1"/>
</dbReference>
<evidence type="ECO:0000313" key="3">
    <source>
        <dbReference type="EMBL" id="EJZ86018.1"/>
    </source>
</evidence>
<dbReference type="SUPFAM" id="SSF52540">
    <property type="entry name" value="P-loop containing nucleoside triphosphate hydrolases"/>
    <property type="match status" value="1"/>
</dbReference>
<dbReference type="PATRIC" id="fig|888439.3.peg.1501"/>
<dbReference type="InterPro" id="IPR001482">
    <property type="entry name" value="T2SS/T4SS_dom"/>
</dbReference>
<evidence type="ECO:0000256" key="1">
    <source>
        <dbReference type="ARBA" id="ARBA00006611"/>
    </source>
</evidence>
<dbReference type="Pfam" id="PF00437">
    <property type="entry name" value="T2SSE"/>
    <property type="match status" value="1"/>
</dbReference>
<evidence type="ECO:0000313" key="4">
    <source>
        <dbReference type="Proteomes" id="UP000006075"/>
    </source>
</evidence>
<dbReference type="EMBL" id="AGWP01000007">
    <property type="protein sequence ID" value="EJZ86018.1"/>
    <property type="molecule type" value="Genomic_DNA"/>
</dbReference>
<dbReference type="eggNOG" id="COG4962">
    <property type="taxonomic scope" value="Bacteria"/>
</dbReference>
<keyword evidence="4" id="KW-1185">Reference proteome</keyword>
<comment type="similarity">
    <text evidence="1">Belongs to the GSP E family.</text>
</comment>
<dbReference type="PANTHER" id="PTHR30486:SF6">
    <property type="entry name" value="TYPE IV PILUS RETRACTATION ATPASE PILT"/>
    <property type="match status" value="1"/>
</dbReference>
<dbReference type="Proteomes" id="UP000006075">
    <property type="component" value="Unassembled WGS sequence"/>
</dbReference>
<proteinExistence type="inferred from homology"/>
<dbReference type="CDD" id="cd01130">
    <property type="entry name" value="VirB11-like_ATPase"/>
    <property type="match status" value="1"/>
</dbReference>
<protein>
    <recommendedName>
        <fullName evidence="2">Bacterial type II secretion system protein E domain-containing protein</fullName>
    </recommendedName>
</protein>
<accession>K0YRF7</accession>
<evidence type="ECO:0000259" key="2">
    <source>
        <dbReference type="Pfam" id="PF00437"/>
    </source>
</evidence>
<dbReference type="PANTHER" id="PTHR30486">
    <property type="entry name" value="TWITCHING MOTILITY PROTEIN PILT"/>
    <property type="match status" value="1"/>
</dbReference>
<comment type="caution">
    <text evidence="3">The sequence shown here is derived from an EMBL/GenBank/DDBJ whole genome shotgun (WGS) entry which is preliminary data.</text>
</comment>
<dbReference type="InterPro" id="IPR027417">
    <property type="entry name" value="P-loop_NTPase"/>
</dbReference>
<dbReference type="InterPro" id="IPR050921">
    <property type="entry name" value="T4SS_GSP_E_ATPase"/>
</dbReference>
<gene>
    <name evidence="3" type="ORF">HMPREF9240_01491</name>
</gene>
<sequence length="402" mass="43037">MVTTVPTALMKQVQQALSDSAVDPAADFEGARKIIEIQVDNCENVLPEDHDDLVEQLIDKFCGIGPLQKFLDDPTVEEIWIDSPSRVFVAKDGKSELTTVILTDAEVRELVERMLRASGRRLDLSSPFVDAQLSSGERLHAVIPPVAAHHWSVNIRKHVAKARRINELVKLGMLTPQVAQFLDAAVLSGMNILVSGAVGAGKTTVLRALAGGMPATARVVTCEEVFELDLSARDCVAMQTRPANLDGSGEVTLRHLVKEALRMRPTNLIIGEVRSAEALDLLIALNSGIPGMCTIHANSAREALSKLTVLPLLAGPNVTEGFVVPTVAKALDLVVHVAMDHKGVRRIDHIDAVTGRVEGGVVEANTLFALRGGRLSRANGTLDAHERFAAAGLDLSSLLAVA</sequence>
<dbReference type="Gene3D" id="3.30.450.380">
    <property type="match status" value="1"/>
</dbReference>
<reference evidence="3 4" key="1">
    <citation type="submission" date="2012-07" db="EMBL/GenBank/DDBJ databases">
        <title>The Genome Sequence of Actinomyces neuii subsp. anitratus BVS029A5.</title>
        <authorList>
            <consortium name="The Broad Institute Genome Sequencing Platform"/>
            <person name="Earl A."/>
            <person name="Ward D."/>
            <person name="Feldgarden M."/>
            <person name="Gevers D."/>
            <person name="Saerens B."/>
            <person name="Vaneechoutte M."/>
            <person name="Walker B."/>
            <person name="Young S.K."/>
            <person name="Zeng Q."/>
            <person name="Gargeya S."/>
            <person name="Fitzgerald M."/>
            <person name="Haas B."/>
            <person name="Abouelleil A."/>
            <person name="Alvarado L."/>
            <person name="Arachchi H.M."/>
            <person name="Berlin A."/>
            <person name="Chapman S.B."/>
            <person name="Goldberg J."/>
            <person name="Griggs A."/>
            <person name="Gujja S."/>
            <person name="Hansen M."/>
            <person name="Howarth C."/>
            <person name="Imamovic A."/>
            <person name="Larimer J."/>
            <person name="McCowen C."/>
            <person name="Montmayeur A."/>
            <person name="Murphy C."/>
            <person name="Neiman D."/>
            <person name="Pearson M."/>
            <person name="Priest M."/>
            <person name="Roberts A."/>
            <person name="Saif S."/>
            <person name="Shea T."/>
            <person name="Sisk P."/>
            <person name="Sykes S."/>
            <person name="Wortman J."/>
            <person name="Nusbaum C."/>
            <person name="Birren B."/>
        </authorList>
    </citation>
    <scope>NUCLEOTIDE SEQUENCE [LARGE SCALE GENOMIC DNA]</scope>
    <source>
        <strain evidence="3 4">BVS029A5</strain>
    </source>
</reference>